<feature type="non-terminal residue" evidence="2">
    <location>
        <position position="1"/>
    </location>
</feature>
<feature type="chain" id="PRO_5025419197" evidence="1">
    <location>
        <begin position="22"/>
        <end position="78"/>
    </location>
</feature>
<organism evidence="2 3">
    <name type="scientific">Haematococcus lacustris</name>
    <name type="common">Green alga</name>
    <name type="synonym">Haematococcus pluvialis</name>
    <dbReference type="NCBI Taxonomy" id="44745"/>
    <lineage>
        <taxon>Eukaryota</taxon>
        <taxon>Viridiplantae</taxon>
        <taxon>Chlorophyta</taxon>
        <taxon>core chlorophytes</taxon>
        <taxon>Chlorophyceae</taxon>
        <taxon>CS clade</taxon>
        <taxon>Chlamydomonadales</taxon>
        <taxon>Haematococcaceae</taxon>
        <taxon>Haematococcus</taxon>
    </lineage>
</organism>
<reference evidence="2 3" key="1">
    <citation type="submission" date="2020-02" db="EMBL/GenBank/DDBJ databases">
        <title>Draft genome sequence of Haematococcus lacustris strain NIES-144.</title>
        <authorList>
            <person name="Morimoto D."/>
            <person name="Nakagawa S."/>
            <person name="Yoshida T."/>
            <person name="Sawayama S."/>
        </authorList>
    </citation>
    <scope>NUCLEOTIDE SEQUENCE [LARGE SCALE GENOMIC DNA]</scope>
    <source>
        <strain evidence="2 3">NIES-144</strain>
    </source>
</reference>
<keyword evidence="1" id="KW-0732">Signal</keyword>
<accession>A0A6A0ABH9</accession>
<protein>
    <submittedName>
        <fullName evidence="2">Uncharacterized protein</fullName>
    </submittedName>
</protein>
<gene>
    <name evidence="2" type="ORF">HaLaN_28787</name>
</gene>
<sequence>MISRSGWLALGVISLLASASGFQISSCPALVPANTASGLEVGMSLTTSSGDALTLTASGATTLPPALATGTIVVYVTP</sequence>
<dbReference type="AlphaFoldDB" id="A0A6A0ABH9"/>
<feature type="signal peptide" evidence="1">
    <location>
        <begin position="1"/>
        <end position="21"/>
    </location>
</feature>
<keyword evidence="3" id="KW-1185">Reference proteome</keyword>
<comment type="caution">
    <text evidence="2">The sequence shown here is derived from an EMBL/GenBank/DDBJ whole genome shotgun (WGS) entry which is preliminary data.</text>
</comment>
<evidence type="ECO:0000313" key="2">
    <source>
        <dbReference type="EMBL" id="GFH30018.1"/>
    </source>
</evidence>
<dbReference type="Proteomes" id="UP000485058">
    <property type="component" value="Unassembled WGS sequence"/>
</dbReference>
<evidence type="ECO:0000256" key="1">
    <source>
        <dbReference type="SAM" id="SignalP"/>
    </source>
</evidence>
<dbReference type="EMBL" id="BLLF01004655">
    <property type="protein sequence ID" value="GFH30018.1"/>
    <property type="molecule type" value="Genomic_DNA"/>
</dbReference>
<feature type="non-terminal residue" evidence="2">
    <location>
        <position position="78"/>
    </location>
</feature>
<evidence type="ECO:0000313" key="3">
    <source>
        <dbReference type="Proteomes" id="UP000485058"/>
    </source>
</evidence>
<name>A0A6A0ABH9_HAELA</name>
<proteinExistence type="predicted"/>